<reference evidence="2" key="1">
    <citation type="journal article" date="2019" name="Int. J. Syst. Evol. Microbiol.">
        <title>The Global Catalogue of Microorganisms (GCM) 10K type strain sequencing project: providing services to taxonomists for standard genome sequencing and annotation.</title>
        <authorList>
            <consortium name="The Broad Institute Genomics Platform"/>
            <consortium name="The Broad Institute Genome Sequencing Center for Infectious Disease"/>
            <person name="Wu L."/>
            <person name="Ma J."/>
        </authorList>
    </citation>
    <scope>NUCLEOTIDE SEQUENCE [LARGE SCALE GENOMIC DNA]</scope>
    <source>
        <strain evidence="2">NBRC 108725</strain>
    </source>
</reference>
<name>A0ABM8GGQ1_9MICO</name>
<protein>
    <submittedName>
        <fullName evidence="1">Uncharacterized protein</fullName>
    </submittedName>
</protein>
<sequence>MTEDIAETLAELEARPLAERAERYVALLDRLRQELENPDGPAAR</sequence>
<evidence type="ECO:0000313" key="1">
    <source>
        <dbReference type="EMBL" id="BDZ47525.1"/>
    </source>
</evidence>
<dbReference type="RefSeq" id="WP_286277422.1">
    <property type="nucleotide sequence ID" value="NZ_AP027731.1"/>
</dbReference>
<proteinExistence type="predicted"/>
<gene>
    <name evidence="1" type="ORF">GCM10025866_34340</name>
</gene>
<keyword evidence="2" id="KW-1185">Reference proteome</keyword>
<evidence type="ECO:0000313" key="2">
    <source>
        <dbReference type="Proteomes" id="UP001321498"/>
    </source>
</evidence>
<dbReference type="EMBL" id="AP027731">
    <property type="protein sequence ID" value="BDZ47525.1"/>
    <property type="molecule type" value="Genomic_DNA"/>
</dbReference>
<dbReference type="Proteomes" id="UP001321498">
    <property type="component" value="Chromosome"/>
</dbReference>
<accession>A0ABM8GGQ1</accession>
<organism evidence="1 2">
    <name type="scientific">Naasia aerilata</name>
    <dbReference type="NCBI Taxonomy" id="1162966"/>
    <lineage>
        <taxon>Bacteria</taxon>
        <taxon>Bacillati</taxon>
        <taxon>Actinomycetota</taxon>
        <taxon>Actinomycetes</taxon>
        <taxon>Micrococcales</taxon>
        <taxon>Microbacteriaceae</taxon>
        <taxon>Naasia</taxon>
    </lineage>
</organism>